<dbReference type="SUPFAM" id="SSF82185">
    <property type="entry name" value="Histone H3 K4-specific methyltransferase SET7/9 N-terminal domain"/>
    <property type="match status" value="1"/>
</dbReference>
<evidence type="ECO:0000313" key="4">
    <source>
        <dbReference type="Proteomes" id="UP001152795"/>
    </source>
</evidence>
<accession>A0A6S7GNP8</accession>
<feature type="region of interest" description="Disordered" evidence="2">
    <location>
        <begin position="413"/>
        <end position="465"/>
    </location>
</feature>
<gene>
    <name evidence="3" type="ORF">PACLA_8A082535</name>
</gene>
<feature type="compositionally biased region" description="Polar residues" evidence="2">
    <location>
        <begin position="347"/>
        <end position="362"/>
    </location>
</feature>
<dbReference type="PANTHER" id="PTHR23084">
    <property type="entry name" value="PHOSPHATIDYLINOSITOL-4-PHOSPHATE 5-KINASE RELATED"/>
    <property type="match status" value="1"/>
</dbReference>
<evidence type="ECO:0000256" key="2">
    <source>
        <dbReference type="SAM" id="MobiDB-lite"/>
    </source>
</evidence>
<dbReference type="PANTHER" id="PTHR23084:SF263">
    <property type="entry name" value="MORN REPEAT-CONTAINING PROTEIN 1"/>
    <property type="match status" value="1"/>
</dbReference>
<proteinExistence type="predicted"/>
<dbReference type="EMBL" id="CACRXK020001851">
    <property type="protein sequence ID" value="CAB3991452.1"/>
    <property type="molecule type" value="Genomic_DNA"/>
</dbReference>
<feature type="compositionally biased region" description="Basic and acidic residues" evidence="2">
    <location>
        <begin position="454"/>
        <end position="465"/>
    </location>
</feature>
<evidence type="ECO:0000313" key="3">
    <source>
        <dbReference type="EMBL" id="CAB3991452.1"/>
    </source>
</evidence>
<feature type="region of interest" description="Disordered" evidence="2">
    <location>
        <begin position="291"/>
        <end position="363"/>
    </location>
</feature>
<organism evidence="3 4">
    <name type="scientific">Paramuricea clavata</name>
    <name type="common">Red gorgonian</name>
    <name type="synonym">Violescent sea-whip</name>
    <dbReference type="NCBI Taxonomy" id="317549"/>
    <lineage>
        <taxon>Eukaryota</taxon>
        <taxon>Metazoa</taxon>
        <taxon>Cnidaria</taxon>
        <taxon>Anthozoa</taxon>
        <taxon>Octocorallia</taxon>
        <taxon>Malacalcyonacea</taxon>
        <taxon>Plexauridae</taxon>
        <taxon>Paramuricea</taxon>
    </lineage>
</organism>
<keyword evidence="4" id="KW-1185">Reference proteome</keyword>
<comment type="caution">
    <text evidence="3">The sequence shown here is derived from an EMBL/GenBank/DDBJ whole genome shotgun (WGS) entry which is preliminary data.</text>
</comment>
<feature type="compositionally biased region" description="Basic and acidic residues" evidence="2">
    <location>
        <begin position="317"/>
        <end position="334"/>
    </location>
</feature>
<evidence type="ECO:0000256" key="1">
    <source>
        <dbReference type="ARBA" id="ARBA00022737"/>
    </source>
</evidence>
<dbReference type="InterPro" id="IPR003409">
    <property type="entry name" value="MORN"/>
</dbReference>
<dbReference type="AlphaFoldDB" id="A0A6S7GNP8"/>
<name>A0A6S7GNP8_PARCT</name>
<reference evidence="3" key="1">
    <citation type="submission" date="2020-04" db="EMBL/GenBank/DDBJ databases">
        <authorList>
            <person name="Alioto T."/>
            <person name="Alioto T."/>
            <person name="Gomez Garrido J."/>
        </authorList>
    </citation>
    <scope>NUCLEOTIDE SEQUENCE</scope>
    <source>
        <strain evidence="3">A484AB</strain>
    </source>
</reference>
<keyword evidence="1" id="KW-0677">Repeat</keyword>
<dbReference type="Gene3D" id="2.20.110.10">
    <property type="entry name" value="Histone H3 K4-specific methyltransferase SET7/9 N-terminal domain"/>
    <property type="match status" value="3"/>
</dbReference>
<dbReference type="OrthoDB" id="423343at2759"/>
<protein>
    <submittedName>
        <fullName evidence="3">Uncharacterized protein</fullName>
    </submittedName>
</protein>
<dbReference type="Proteomes" id="UP001152795">
    <property type="component" value="Unassembled WGS sequence"/>
</dbReference>
<sequence>MATVVTNTTAKAIGSYVGETKKQIRDGFGVYNYPNKFFRYEGEWREGKKHGHGRLIMADGSFYEGSFENGEITGHGYRAWVHTKNSYTGQFERGEQCGVGVMVYGNGDKYEGGWQNNKREGEGELNEANGNIYKGSFYQHKKHGRGYQLYSNGDQYEGEWVRGMKQGHGTMKYNDGTIYDGQWRDDTFNGQGSIVHISGVLYEGIWIAGRPAVEAFTLALDGSNVIEIEQGKPFNIEIFCHTVDGEITQDDGRLLQITAGVKVSNKRFSIDGKQNEQDIISTPFDFDAEPYPLTEIPADCEPSLNGRLEPPSPIIENDDRTSEQDRPGPDDQAKTRTSPPPTAGGHMTSSRPDSVHLASSTDGEGISEVITSSSQGFLFPIVPAIRTVNGRATFENTFLPACSRSYSTTFEDREVLDGRTSQGQKSKRGSKKGSVQHSATDLAELKEGRRRKDKKDEKNNDDKARFCKPGDYVIIVKDVTSPPFLGTTLQPAYCHVKVNAKQKRAKSKIDKR</sequence>
<dbReference type="Pfam" id="PF02493">
    <property type="entry name" value="MORN"/>
    <property type="match status" value="8"/>
</dbReference>
<dbReference type="SMART" id="SM00698">
    <property type="entry name" value="MORN"/>
    <property type="match status" value="8"/>
</dbReference>